<comment type="cofactor">
    <cofactor evidence="1 7">
        <name>heme</name>
        <dbReference type="ChEBI" id="CHEBI:30413"/>
    </cofactor>
</comment>
<keyword evidence="9" id="KW-1133">Transmembrane helix</keyword>
<evidence type="ECO:0000256" key="3">
    <source>
        <dbReference type="ARBA" id="ARBA00022723"/>
    </source>
</evidence>
<dbReference type="PRINTS" id="PR00463">
    <property type="entry name" value="EP450I"/>
</dbReference>
<evidence type="ECO:0000313" key="10">
    <source>
        <dbReference type="EMBL" id="EEB12612.1"/>
    </source>
</evidence>
<gene>
    <name evidence="11" type="primary">8240195</name>
    <name evidence="10" type="ORF">Phum_PHUM193900</name>
</gene>
<evidence type="ECO:0000313" key="11">
    <source>
        <dbReference type="EnsemblMetazoa" id="PHUM193900-PA"/>
    </source>
</evidence>
<dbReference type="DrugCentral" id="E0VGV6"/>
<dbReference type="InterPro" id="IPR036396">
    <property type="entry name" value="Cyt_P450_sf"/>
</dbReference>
<dbReference type="EnsemblMetazoa" id="PHUM193900-RA">
    <property type="protein sequence ID" value="PHUM193900-PA"/>
    <property type="gene ID" value="PHUM193900"/>
</dbReference>
<evidence type="ECO:0000313" key="12">
    <source>
        <dbReference type="Proteomes" id="UP000009046"/>
    </source>
</evidence>
<dbReference type="OrthoDB" id="1470350at2759"/>
<name>E0VGV6_PEDHC</name>
<keyword evidence="7 8" id="KW-0349">Heme</keyword>
<comment type="similarity">
    <text evidence="2 8">Belongs to the cytochrome P450 family.</text>
</comment>
<evidence type="ECO:0000256" key="7">
    <source>
        <dbReference type="PIRSR" id="PIRSR602401-1"/>
    </source>
</evidence>
<proteinExistence type="inferred from homology"/>
<keyword evidence="12" id="KW-1185">Reference proteome</keyword>
<dbReference type="EC" id="1.14.14.1" evidence="10"/>
<keyword evidence="6 8" id="KW-0503">Monooxygenase</keyword>
<accession>E0VGV6</accession>
<dbReference type="SUPFAM" id="SSF48264">
    <property type="entry name" value="Cytochrome P450"/>
    <property type="match status" value="1"/>
</dbReference>
<evidence type="ECO:0000256" key="8">
    <source>
        <dbReference type="RuleBase" id="RU000461"/>
    </source>
</evidence>
<protein>
    <submittedName>
        <fullName evidence="10 11">Cytochrome P450, putative</fullName>
        <ecNumber evidence="10">1.14.14.1</ecNumber>
    </submittedName>
</protein>
<dbReference type="AlphaFoldDB" id="E0VGV6"/>
<dbReference type="GO" id="GO:0005506">
    <property type="term" value="F:iron ion binding"/>
    <property type="evidence" value="ECO:0007669"/>
    <property type="project" value="InterPro"/>
</dbReference>
<dbReference type="PANTHER" id="PTHR24303:SF27">
    <property type="entry name" value="CYTOCHROME P450 307B1"/>
    <property type="match status" value="1"/>
</dbReference>
<dbReference type="VEuPathDB" id="VectorBase:PHUM193900"/>
<sequence length="509" mass="58765">MTLLLTLSYSTYIACVLFIIIIVLIKYYFNLIENNNKKNYYHYYLKSSFKQLPGPKRLPIIGNLHLLRGYKVPYQAFTDLSLKYGKIYHLQLGTVSSVVVHGLDNIREVLIQKSNHFDSRPNFDRHVDTLVRFSKYAANNNNNNNDNCTVITKPVIEPQNPVSIKDYLLPTCCNIFLRYFCSANDYLKKTNDNNNHNDNHEYISFVNDFDKIFYEVNQGYAYDFLPFLKFFYFKKMNKVIKHSENIRKFVLKHLIRDRLNTNINGEKTPNDDNDDDGDDGDFLDCLLKNVRKSENKKKMEDGGEGGDGGEDGSIDMETALFSLEDIIGGHSAVGNFLVKLLTFLVDNKTVQDNIKKEIDRREKDFISLDDRQYMPYTESVIMEGLRMLSSPIVPHVSNQDTTIAGYHVKKDTLIFLNNYELNMSENLWSDPYKFDPTRFINGDTGFKTKPQHFLPFGGGKRSCMGYKLVQFISFVFLSNVVNHFEILSVPGEKYNDVTIGNLSLPTQTK</sequence>
<reference evidence="10" key="1">
    <citation type="submission" date="2007-04" db="EMBL/GenBank/DDBJ databases">
        <title>Annotation of Pediculus humanus corporis strain USDA.</title>
        <authorList>
            <person name="Kirkness E."/>
            <person name="Hannick L."/>
            <person name="Hass B."/>
            <person name="Bruggner R."/>
            <person name="Lawson D."/>
            <person name="Bidwell S."/>
            <person name="Joardar V."/>
            <person name="Caler E."/>
            <person name="Walenz B."/>
            <person name="Inman J."/>
            <person name="Schobel S."/>
            <person name="Galinsky K."/>
            <person name="Amedeo P."/>
            <person name="Strausberg R."/>
        </authorList>
    </citation>
    <scope>NUCLEOTIDE SEQUENCE</scope>
    <source>
        <strain evidence="10">USDA</strain>
    </source>
</reference>
<evidence type="ECO:0000256" key="9">
    <source>
        <dbReference type="SAM" id="Phobius"/>
    </source>
</evidence>
<dbReference type="STRING" id="121224.E0VGV6"/>
<dbReference type="RefSeq" id="XP_002425350.1">
    <property type="nucleotide sequence ID" value="XM_002425305.1"/>
</dbReference>
<dbReference type="GO" id="GO:0020037">
    <property type="term" value="F:heme binding"/>
    <property type="evidence" value="ECO:0007669"/>
    <property type="project" value="InterPro"/>
</dbReference>
<feature type="binding site" description="axial binding residue" evidence="7">
    <location>
        <position position="463"/>
    </location>
    <ligand>
        <name>heme</name>
        <dbReference type="ChEBI" id="CHEBI:30413"/>
    </ligand>
    <ligandPart>
        <name>Fe</name>
        <dbReference type="ChEBI" id="CHEBI:18248"/>
    </ligandPart>
</feature>
<keyword evidence="9" id="KW-0812">Transmembrane</keyword>
<evidence type="ECO:0000256" key="5">
    <source>
        <dbReference type="ARBA" id="ARBA00023004"/>
    </source>
</evidence>
<dbReference type="GO" id="GO:0016712">
    <property type="term" value="F:oxidoreductase activity, acting on paired donors, with incorporation or reduction of molecular oxygen, reduced flavin or flavoprotein as one donor, and incorporation of one atom of oxygen"/>
    <property type="evidence" value="ECO:0007669"/>
    <property type="project" value="UniProtKB-EC"/>
</dbReference>
<reference evidence="11" key="3">
    <citation type="submission" date="2021-02" db="UniProtKB">
        <authorList>
            <consortium name="EnsemblMetazoa"/>
        </authorList>
    </citation>
    <scope>IDENTIFICATION</scope>
    <source>
        <strain evidence="11">USDA</strain>
    </source>
</reference>
<organism>
    <name type="scientific">Pediculus humanus subsp. corporis</name>
    <name type="common">Body louse</name>
    <dbReference type="NCBI Taxonomy" id="121224"/>
    <lineage>
        <taxon>Eukaryota</taxon>
        <taxon>Metazoa</taxon>
        <taxon>Ecdysozoa</taxon>
        <taxon>Arthropoda</taxon>
        <taxon>Hexapoda</taxon>
        <taxon>Insecta</taxon>
        <taxon>Pterygota</taxon>
        <taxon>Neoptera</taxon>
        <taxon>Paraneoptera</taxon>
        <taxon>Psocodea</taxon>
        <taxon>Troctomorpha</taxon>
        <taxon>Phthiraptera</taxon>
        <taxon>Anoplura</taxon>
        <taxon>Pediculidae</taxon>
        <taxon>Pediculus</taxon>
    </lineage>
</organism>
<dbReference type="EMBL" id="AAZO01002250">
    <property type="status" value="NOT_ANNOTATED_CDS"/>
    <property type="molecule type" value="Genomic_DNA"/>
</dbReference>
<dbReference type="HOGENOM" id="CLU_001570_4_0_1"/>
<dbReference type="ChEMBL" id="CHEMBL2364702"/>
<dbReference type="eggNOG" id="KOG0156">
    <property type="taxonomic scope" value="Eukaryota"/>
</dbReference>
<reference evidence="10" key="2">
    <citation type="submission" date="2007-04" db="EMBL/GenBank/DDBJ databases">
        <title>The genome of the human body louse.</title>
        <authorList>
            <consortium name="The Human Body Louse Genome Consortium"/>
            <person name="Kirkness E."/>
            <person name="Walenz B."/>
            <person name="Hass B."/>
            <person name="Bruggner R."/>
            <person name="Strausberg R."/>
        </authorList>
    </citation>
    <scope>NUCLEOTIDE SEQUENCE</scope>
    <source>
        <strain evidence="10">USDA</strain>
    </source>
</reference>
<dbReference type="PROSITE" id="PS00086">
    <property type="entry name" value="CYTOCHROME_P450"/>
    <property type="match status" value="1"/>
</dbReference>
<keyword evidence="9" id="KW-0472">Membrane</keyword>
<evidence type="ECO:0000256" key="4">
    <source>
        <dbReference type="ARBA" id="ARBA00023002"/>
    </source>
</evidence>
<evidence type="ECO:0000256" key="6">
    <source>
        <dbReference type="ARBA" id="ARBA00023033"/>
    </source>
</evidence>
<dbReference type="PANTHER" id="PTHR24303">
    <property type="entry name" value="HEME-BINDING MONOOXYGENASE FAMILY"/>
    <property type="match status" value="1"/>
</dbReference>
<dbReference type="OMA" id="SLAFCNW"/>
<evidence type="ECO:0000256" key="1">
    <source>
        <dbReference type="ARBA" id="ARBA00001971"/>
    </source>
</evidence>
<dbReference type="EMBL" id="DS235152">
    <property type="protein sequence ID" value="EEB12612.1"/>
    <property type="molecule type" value="Genomic_DNA"/>
</dbReference>
<dbReference type="InParanoid" id="E0VGV6"/>
<dbReference type="InterPro" id="IPR001128">
    <property type="entry name" value="Cyt_P450"/>
</dbReference>
<dbReference type="Proteomes" id="UP000009046">
    <property type="component" value="Unassembled WGS sequence"/>
</dbReference>
<dbReference type="Gene3D" id="1.10.630.10">
    <property type="entry name" value="Cytochrome P450"/>
    <property type="match status" value="1"/>
</dbReference>
<feature type="transmembrane region" description="Helical" evidence="9">
    <location>
        <begin position="6"/>
        <end position="29"/>
    </location>
</feature>
<keyword evidence="4 8" id="KW-0560">Oxidoreductase</keyword>
<dbReference type="InterPro" id="IPR017972">
    <property type="entry name" value="Cyt_P450_CS"/>
</dbReference>
<dbReference type="KEGG" id="phu:Phum_PHUM193900"/>
<dbReference type="InterPro" id="IPR002401">
    <property type="entry name" value="Cyt_P450_E_grp-I"/>
</dbReference>
<dbReference type="CTD" id="8240195"/>
<evidence type="ECO:0000256" key="2">
    <source>
        <dbReference type="ARBA" id="ARBA00010617"/>
    </source>
</evidence>
<keyword evidence="5 7" id="KW-0408">Iron</keyword>
<dbReference type="Pfam" id="PF00067">
    <property type="entry name" value="p450"/>
    <property type="match status" value="1"/>
</dbReference>
<keyword evidence="3 7" id="KW-0479">Metal-binding</keyword>
<dbReference type="GeneID" id="8240195"/>